<dbReference type="SUPFAM" id="SSF57783">
    <property type="entry name" value="Zinc beta-ribbon"/>
    <property type="match status" value="1"/>
</dbReference>
<dbReference type="Gene3D" id="3.90.580.10">
    <property type="entry name" value="Zinc finger, CHC2-type domain"/>
    <property type="match status" value="1"/>
</dbReference>
<dbReference type="InterPro" id="IPR036977">
    <property type="entry name" value="DNA_primase_Znf_CHC2"/>
</dbReference>
<keyword evidence="6" id="KW-0548">Nucleotidyltransferase</keyword>
<proteinExistence type="predicted"/>
<dbReference type="InterPro" id="IPR050219">
    <property type="entry name" value="DnaG_primase"/>
</dbReference>
<gene>
    <name evidence="6" type="primary">dnaG_3</name>
    <name evidence="6" type="ORF">ELLFYP34_02044</name>
</gene>
<accession>A0A6N2ZWK8</accession>
<sequence>MIKNYRSIFDVVREETNIVTAARFYGMAVDRHGRALCPFHSDHHPSLSFKDNRFTCFACGARGSVIDLVMQIFHISPLEAAVKLQEDFNLKVEVRGQSHKANDVAAKGEADTRSVKQETNGTKSAQRRTKPTESLYSPLRMTAPTDSAEAVLAAALRDRLADMEAYYSRLHRELCENTEKYKPCNSLETVQDKYVEAVFQLPVVSYYLDILDSGTPSERVALYRAYKRKELIQYEKR</sequence>
<feature type="region of interest" description="Disordered" evidence="4">
    <location>
        <begin position="99"/>
        <end position="134"/>
    </location>
</feature>
<dbReference type="GO" id="GO:0003899">
    <property type="term" value="F:DNA-directed RNA polymerase activity"/>
    <property type="evidence" value="ECO:0007669"/>
    <property type="project" value="InterPro"/>
</dbReference>
<reference evidence="6" key="1">
    <citation type="submission" date="2019-11" db="EMBL/GenBank/DDBJ databases">
        <authorList>
            <person name="Feng L."/>
        </authorList>
    </citation>
    <scope>NUCLEOTIDE SEQUENCE</scope>
    <source>
        <strain evidence="6">ElimosumLFYP34</strain>
    </source>
</reference>
<dbReference type="InterPro" id="IPR002694">
    <property type="entry name" value="Znf_CHC2"/>
</dbReference>
<dbReference type="Pfam" id="PF01807">
    <property type="entry name" value="Zn_ribbon_DnaG"/>
    <property type="match status" value="1"/>
</dbReference>
<organism evidence="6">
    <name type="scientific">Eubacterium limosum</name>
    <dbReference type="NCBI Taxonomy" id="1736"/>
    <lineage>
        <taxon>Bacteria</taxon>
        <taxon>Bacillati</taxon>
        <taxon>Bacillota</taxon>
        <taxon>Clostridia</taxon>
        <taxon>Eubacteriales</taxon>
        <taxon>Eubacteriaceae</taxon>
        <taxon>Eubacterium</taxon>
    </lineage>
</organism>
<feature type="compositionally biased region" description="Basic and acidic residues" evidence="4">
    <location>
        <begin position="99"/>
        <end position="116"/>
    </location>
</feature>
<dbReference type="EC" id="2.7.7.-" evidence="6"/>
<dbReference type="GO" id="GO:0008270">
    <property type="term" value="F:zinc ion binding"/>
    <property type="evidence" value="ECO:0007669"/>
    <property type="project" value="UniProtKB-KW"/>
</dbReference>
<protein>
    <submittedName>
        <fullName evidence="6">DNA primase</fullName>
        <ecNumber evidence="6">2.7.7.-</ecNumber>
    </submittedName>
</protein>
<dbReference type="GO" id="GO:0006269">
    <property type="term" value="P:DNA replication, synthesis of primer"/>
    <property type="evidence" value="ECO:0007669"/>
    <property type="project" value="TreeGrafter"/>
</dbReference>
<evidence type="ECO:0000256" key="4">
    <source>
        <dbReference type="SAM" id="MobiDB-lite"/>
    </source>
</evidence>
<evidence type="ECO:0000256" key="2">
    <source>
        <dbReference type="ARBA" id="ARBA00022771"/>
    </source>
</evidence>
<evidence type="ECO:0000259" key="5">
    <source>
        <dbReference type="SMART" id="SM00400"/>
    </source>
</evidence>
<keyword evidence="1" id="KW-0479">Metal-binding</keyword>
<keyword evidence="6" id="KW-0808">Transferase</keyword>
<dbReference type="PANTHER" id="PTHR30313:SF2">
    <property type="entry name" value="DNA PRIMASE"/>
    <property type="match status" value="1"/>
</dbReference>
<dbReference type="PANTHER" id="PTHR30313">
    <property type="entry name" value="DNA PRIMASE"/>
    <property type="match status" value="1"/>
</dbReference>
<feature type="domain" description="Zinc finger CHC2-type" evidence="5">
    <location>
        <begin position="35"/>
        <end position="85"/>
    </location>
</feature>
<evidence type="ECO:0000313" key="6">
    <source>
        <dbReference type="EMBL" id="VYT83909.1"/>
    </source>
</evidence>
<dbReference type="GO" id="GO:0005737">
    <property type="term" value="C:cytoplasm"/>
    <property type="evidence" value="ECO:0007669"/>
    <property type="project" value="TreeGrafter"/>
</dbReference>
<evidence type="ECO:0000256" key="1">
    <source>
        <dbReference type="ARBA" id="ARBA00022723"/>
    </source>
</evidence>
<keyword evidence="3" id="KW-0862">Zinc</keyword>
<dbReference type="GO" id="GO:0003677">
    <property type="term" value="F:DNA binding"/>
    <property type="evidence" value="ECO:0007669"/>
    <property type="project" value="InterPro"/>
</dbReference>
<dbReference type="EMBL" id="CACRTR010000003">
    <property type="protein sequence ID" value="VYT83909.1"/>
    <property type="molecule type" value="Genomic_DNA"/>
</dbReference>
<name>A0A6N2ZWK8_EUBLI</name>
<keyword evidence="2" id="KW-0863">Zinc-finger</keyword>
<dbReference type="SMART" id="SM00400">
    <property type="entry name" value="ZnF_CHCC"/>
    <property type="match status" value="1"/>
</dbReference>
<dbReference type="AlphaFoldDB" id="A0A6N2ZWK8"/>
<evidence type="ECO:0000256" key="3">
    <source>
        <dbReference type="ARBA" id="ARBA00022833"/>
    </source>
</evidence>